<dbReference type="InterPro" id="IPR005793">
    <property type="entry name" value="Formyl_trans_C"/>
</dbReference>
<dbReference type="Pfam" id="PF00551">
    <property type="entry name" value="Formyl_trans_N"/>
    <property type="match status" value="1"/>
</dbReference>
<evidence type="ECO:0000313" key="9">
    <source>
        <dbReference type="Proteomes" id="UP000317369"/>
    </source>
</evidence>
<dbReference type="GO" id="GO:0004479">
    <property type="term" value="F:methionyl-tRNA formyltransferase activity"/>
    <property type="evidence" value="ECO:0007669"/>
    <property type="project" value="UniProtKB-UniRule"/>
</dbReference>
<dbReference type="AlphaFoldDB" id="A0A517YUP3"/>
<comment type="similarity">
    <text evidence="1 5">Belongs to the Fmt family.</text>
</comment>
<evidence type="ECO:0000259" key="6">
    <source>
        <dbReference type="Pfam" id="PF00551"/>
    </source>
</evidence>
<feature type="domain" description="Formyl transferase N-terminal" evidence="6">
    <location>
        <begin position="13"/>
        <end position="179"/>
    </location>
</feature>
<keyword evidence="9" id="KW-1185">Reference proteome</keyword>
<dbReference type="Gene3D" id="3.40.50.12230">
    <property type="match status" value="1"/>
</dbReference>
<dbReference type="CDD" id="cd08646">
    <property type="entry name" value="FMT_core_Met-tRNA-FMT_N"/>
    <property type="match status" value="1"/>
</dbReference>
<dbReference type="GO" id="GO:0005829">
    <property type="term" value="C:cytosol"/>
    <property type="evidence" value="ECO:0007669"/>
    <property type="project" value="TreeGrafter"/>
</dbReference>
<dbReference type="InterPro" id="IPR041711">
    <property type="entry name" value="Met-tRNA-FMT_N"/>
</dbReference>
<dbReference type="InterPro" id="IPR002376">
    <property type="entry name" value="Formyl_transf_N"/>
</dbReference>
<dbReference type="Proteomes" id="UP000317369">
    <property type="component" value="Chromosome"/>
</dbReference>
<protein>
    <recommendedName>
        <fullName evidence="2 5">Methionyl-tRNA formyltransferase</fullName>
        <ecNumber evidence="2 5">2.1.2.9</ecNumber>
    </recommendedName>
</protein>
<dbReference type="Pfam" id="PF02911">
    <property type="entry name" value="Formyl_trans_C"/>
    <property type="match status" value="1"/>
</dbReference>
<dbReference type="NCBIfam" id="TIGR00460">
    <property type="entry name" value="fmt"/>
    <property type="match status" value="1"/>
</dbReference>
<dbReference type="OrthoDB" id="9802815at2"/>
<reference evidence="8 9" key="1">
    <citation type="submission" date="2019-02" db="EMBL/GenBank/DDBJ databases">
        <title>Deep-cultivation of Planctomycetes and their phenomic and genomic characterization uncovers novel biology.</title>
        <authorList>
            <person name="Wiegand S."/>
            <person name="Jogler M."/>
            <person name="Boedeker C."/>
            <person name="Pinto D."/>
            <person name="Vollmers J."/>
            <person name="Rivas-Marin E."/>
            <person name="Kohn T."/>
            <person name="Peeters S.H."/>
            <person name="Heuer A."/>
            <person name="Rast P."/>
            <person name="Oberbeckmann S."/>
            <person name="Bunk B."/>
            <person name="Jeske O."/>
            <person name="Meyerdierks A."/>
            <person name="Storesund J.E."/>
            <person name="Kallscheuer N."/>
            <person name="Luecker S."/>
            <person name="Lage O.M."/>
            <person name="Pohl T."/>
            <person name="Merkel B.J."/>
            <person name="Hornburger P."/>
            <person name="Mueller R.-W."/>
            <person name="Bruemmer F."/>
            <person name="Labrenz M."/>
            <person name="Spormann A.M."/>
            <person name="Op den Camp H."/>
            <person name="Overmann J."/>
            <person name="Amann R."/>
            <person name="Jetten M.S.M."/>
            <person name="Mascher T."/>
            <person name="Medema M.H."/>
            <person name="Devos D.P."/>
            <person name="Kaster A.-K."/>
            <person name="Ovreas L."/>
            <person name="Rohde M."/>
            <person name="Galperin M.Y."/>
            <person name="Jogler C."/>
        </authorList>
    </citation>
    <scope>NUCLEOTIDE SEQUENCE [LARGE SCALE GENOMIC DNA]</scope>
    <source>
        <strain evidence="8 9">KS4</strain>
    </source>
</reference>
<dbReference type="CDD" id="cd08704">
    <property type="entry name" value="Met_tRNA_FMT_C"/>
    <property type="match status" value="1"/>
</dbReference>
<comment type="catalytic activity">
    <reaction evidence="5">
        <text>L-methionyl-tRNA(fMet) + (6R)-10-formyltetrahydrofolate = N-formyl-L-methionyl-tRNA(fMet) + (6S)-5,6,7,8-tetrahydrofolate + H(+)</text>
        <dbReference type="Rhea" id="RHEA:24380"/>
        <dbReference type="Rhea" id="RHEA-COMP:9952"/>
        <dbReference type="Rhea" id="RHEA-COMP:9953"/>
        <dbReference type="ChEBI" id="CHEBI:15378"/>
        <dbReference type="ChEBI" id="CHEBI:57453"/>
        <dbReference type="ChEBI" id="CHEBI:78530"/>
        <dbReference type="ChEBI" id="CHEBI:78844"/>
        <dbReference type="ChEBI" id="CHEBI:195366"/>
        <dbReference type="EC" id="2.1.2.9"/>
    </reaction>
</comment>
<comment type="function">
    <text evidence="5">Attaches a formyl group to the free amino group of methionyl-tRNA(fMet). The formyl group appears to play a dual role in the initiator identity of N-formylmethionyl-tRNA by promoting its recognition by IF2 and preventing the misappropriation of this tRNA by the elongation apparatus.</text>
</comment>
<dbReference type="EMBL" id="CP036425">
    <property type="protein sequence ID" value="QDU33937.1"/>
    <property type="molecule type" value="Genomic_DNA"/>
</dbReference>
<dbReference type="RefSeq" id="WP_145077387.1">
    <property type="nucleotide sequence ID" value="NZ_CP036425.1"/>
</dbReference>
<gene>
    <name evidence="5 8" type="primary">fmt</name>
    <name evidence="8" type="ORF">KS4_19970</name>
</gene>
<evidence type="ECO:0000256" key="5">
    <source>
        <dbReference type="HAMAP-Rule" id="MF_00182"/>
    </source>
</evidence>
<dbReference type="SUPFAM" id="SSF53328">
    <property type="entry name" value="Formyltransferase"/>
    <property type="match status" value="1"/>
</dbReference>
<dbReference type="InterPro" id="IPR011034">
    <property type="entry name" value="Formyl_transferase-like_C_sf"/>
</dbReference>
<keyword evidence="3 5" id="KW-0808">Transferase</keyword>
<evidence type="ECO:0000256" key="3">
    <source>
        <dbReference type="ARBA" id="ARBA00022679"/>
    </source>
</evidence>
<accession>A0A517YUP3</accession>
<dbReference type="InterPro" id="IPR005794">
    <property type="entry name" value="Fmt"/>
</dbReference>
<evidence type="ECO:0000256" key="1">
    <source>
        <dbReference type="ARBA" id="ARBA00010699"/>
    </source>
</evidence>
<dbReference type="PANTHER" id="PTHR11138">
    <property type="entry name" value="METHIONYL-TRNA FORMYLTRANSFERASE"/>
    <property type="match status" value="1"/>
</dbReference>
<proteinExistence type="inferred from homology"/>
<dbReference type="KEGG" id="pcor:KS4_19970"/>
<evidence type="ECO:0000256" key="2">
    <source>
        <dbReference type="ARBA" id="ARBA00012261"/>
    </source>
</evidence>
<dbReference type="HAMAP" id="MF_00182">
    <property type="entry name" value="Formyl_trans"/>
    <property type="match status" value="1"/>
</dbReference>
<dbReference type="SUPFAM" id="SSF50486">
    <property type="entry name" value="FMT C-terminal domain-like"/>
    <property type="match status" value="1"/>
</dbReference>
<evidence type="ECO:0000313" key="8">
    <source>
        <dbReference type="EMBL" id="QDU33937.1"/>
    </source>
</evidence>
<name>A0A517YUP3_9BACT</name>
<feature type="binding site" evidence="5">
    <location>
        <begin position="108"/>
        <end position="111"/>
    </location>
    <ligand>
        <name>(6S)-5,6,7,8-tetrahydrofolate</name>
        <dbReference type="ChEBI" id="CHEBI:57453"/>
    </ligand>
</feature>
<keyword evidence="4 5" id="KW-0648">Protein biosynthesis</keyword>
<dbReference type="PANTHER" id="PTHR11138:SF5">
    <property type="entry name" value="METHIONYL-TRNA FORMYLTRANSFERASE, MITOCHONDRIAL"/>
    <property type="match status" value="1"/>
</dbReference>
<evidence type="ECO:0000256" key="4">
    <source>
        <dbReference type="ARBA" id="ARBA00022917"/>
    </source>
</evidence>
<dbReference type="InterPro" id="IPR044135">
    <property type="entry name" value="Met-tRNA-FMT_C"/>
</dbReference>
<feature type="domain" description="Formyl transferase C-terminal" evidence="7">
    <location>
        <begin position="203"/>
        <end position="305"/>
    </location>
</feature>
<dbReference type="InterPro" id="IPR036477">
    <property type="entry name" value="Formyl_transf_N_sf"/>
</dbReference>
<evidence type="ECO:0000259" key="7">
    <source>
        <dbReference type="Pfam" id="PF02911"/>
    </source>
</evidence>
<organism evidence="8 9">
    <name type="scientific">Poriferisphaera corsica</name>
    <dbReference type="NCBI Taxonomy" id="2528020"/>
    <lineage>
        <taxon>Bacteria</taxon>
        <taxon>Pseudomonadati</taxon>
        <taxon>Planctomycetota</taxon>
        <taxon>Phycisphaerae</taxon>
        <taxon>Phycisphaerales</taxon>
        <taxon>Phycisphaeraceae</taxon>
        <taxon>Poriferisphaera</taxon>
    </lineage>
</organism>
<dbReference type="EC" id="2.1.2.9" evidence="2 5"/>
<sequence>MRLMYLGAGEFGLPTLKALHAEHEIVAVVTQPDKPAGRKRVMTPTAIAKWATEQGIEVLKSDDVNTPEFVAKIGEYEVDASVVIAFGQKLSPELIGQLGKLAVNLHSSLLPKYRGAAPINWAMIQGEDVTGVSVIGLAQRMDAGEVYGVESLEIHREETAGELHDRLSELGPDVVLRVLQDLKSGDLKPLEQDHMEATRAPKFKKSDGTVDLNLSAKAVRCRVHGLTPWPGCRVQWECMETGKSQILFLRRVTDNCEMRAQERAEVGMVLEDMFVVVGQGEVIKLLEVQAAGTKLMSVEEFAKGHKLGAGDRLRMLDA</sequence>